<keyword evidence="9" id="KW-1185">Reference proteome</keyword>
<keyword evidence="5" id="KW-0175">Coiled coil</keyword>
<proteinExistence type="predicted"/>
<dbReference type="Proteomes" id="UP001500171">
    <property type="component" value="Unassembled WGS sequence"/>
</dbReference>
<evidence type="ECO:0000256" key="3">
    <source>
        <dbReference type="ARBA" id="ARBA00022913"/>
    </source>
</evidence>
<dbReference type="InterPro" id="IPR006914">
    <property type="entry name" value="VENN_dom"/>
</dbReference>
<accession>A0ABP9N2H1</accession>
<reference evidence="9" key="1">
    <citation type="journal article" date="2019" name="Int. J. Syst. Evol. Microbiol.">
        <title>The Global Catalogue of Microorganisms (GCM) 10K type strain sequencing project: providing services to taxonomists for standard genome sequencing and annotation.</title>
        <authorList>
            <consortium name="The Broad Institute Genomics Platform"/>
            <consortium name="The Broad Institute Genome Sequencing Center for Infectious Disease"/>
            <person name="Wu L."/>
            <person name="Ma J."/>
        </authorList>
    </citation>
    <scope>NUCLEOTIDE SEQUENCE [LARGE SCALE GENOMIC DNA]</scope>
    <source>
        <strain evidence="9">JCM 18050</strain>
    </source>
</reference>
<feature type="compositionally biased region" description="Low complexity" evidence="6">
    <location>
        <begin position="440"/>
        <end position="452"/>
    </location>
</feature>
<gene>
    <name evidence="8" type="ORF">GCM10023211_09330</name>
</gene>
<evidence type="ECO:0000259" key="7">
    <source>
        <dbReference type="Pfam" id="PF04829"/>
    </source>
</evidence>
<feature type="region of interest" description="Disordered" evidence="6">
    <location>
        <begin position="389"/>
        <end position="455"/>
    </location>
</feature>
<feature type="compositionally biased region" description="Basic and acidic residues" evidence="6">
    <location>
        <begin position="425"/>
        <end position="439"/>
    </location>
</feature>
<evidence type="ECO:0000256" key="4">
    <source>
        <dbReference type="ARBA" id="ARBA00023026"/>
    </source>
</evidence>
<feature type="region of interest" description="Disordered" evidence="6">
    <location>
        <begin position="1"/>
        <end position="22"/>
    </location>
</feature>
<keyword evidence="4" id="KW-0843">Virulence</keyword>
<comment type="caution">
    <text evidence="8">The sequence shown here is derived from an EMBL/GenBank/DDBJ whole genome shotgun (WGS) entry which is preliminary data.</text>
</comment>
<dbReference type="Pfam" id="PF04829">
    <property type="entry name" value="PT-VENN"/>
    <property type="match status" value="1"/>
</dbReference>
<evidence type="ECO:0000313" key="8">
    <source>
        <dbReference type="EMBL" id="GAA5107818.1"/>
    </source>
</evidence>
<protein>
    <recommendedName>
        <fullName evidence="7">VENN motif-containing domain-containing protein</fullName>
    </recommendedName>
</protein>
<organism evidence="8 9">
    <name type="scientific">Orbus sasakiae</name>
    <dbReference type="NCBI Taxonomy" id="1078475"/>
    <lineage>
        <taxon>Bacteria</taxon>
        <taxon>Pseudomonadati</taxon>
        <taxon>Pseudomonadota</taxon>
        <taxon>Gammaproteobacteria</taxon>
        <taxon>Orbales</taxon>
        <taxon>Orbaceae</taxon>
        <taxon>Orbus</taxon>
    </lineage>
</organism>
<evidence type="ECO:0000256" key="5">
    <source>
        <dbReference type="SAM" id="Coils"/>
    </source>
</evidence>
<comment type="subcellular location">
    <subcellularLocation>
        <location evidence="1">Target cell</location>
        <location evidence="1">Target cell cytoplasm</location>
    </subcellularLocation>
</comment>
<keyword evidence="2" id="KW-0800">Toxin</keyword>
<name>A0ABP9N2H1_9GAMM</name>
<dbReference type="CDD" id="cd20700">
    <property type="entry name" value="CdiA-CT_Ec_tRNase"/>
    <property type="match status" value="1"/>
</dbReference>
<dbReference type="EMBL" id="BAABHY010000001">
    <property type="protein sequence ID" value="GAA5107818.1"/>
    <property type="molecule type" value="Genomic_DNA"/>
</dbReference>
<keyword evidence="3" id="KW-1266">Target cell cytoplasm</keyword>
<evidence type="ECO:0000256" key="1">
    <source>
        <dbReference type="ARBA" id="ARBA00004219"/>
    </source>
</evidence>
<feature type="domain" description="VENN motif-containing" evidence="7">
    <location>
        <begin position="250"/>
        <end position="299"/>
    </location>
</feature>
<feature type="coiled-coil region" evidence="5">
    <location>
        <begin position="120"/>
        <end position="147"/>
    </location>
</feature>
<evidence type="ECO:0000256" key="6">
    <source>
        <dbReference type="SAM" id="MobiDB-lite"/>
    </source>
</evidence>
<evidence type="ECO:0000256" key="2">
    <source>
        <dbReference type="ARBA" id="ARBA00022656"/>
    </source>
</evidence>
<sequence>MDVEAVIASQAHDKSKNKLDTGSLGFSNIENKAEFDVNSASVAGGTSIAGGKVTPTAGTPAFYSHDGDASSTTQSAVAEGEIIIRHQDEQQQDITQLSRDTDNANNALDKIFDKEKEQNRQDIVNSLKELAAQVKKLEQDFNQNAGKESTDGKMGNAFSKGIDAATSILTGLITGDIAGGLAGASAQYLAELIKNNAPDEASRFVAHALLGATIAQLQGNSVLSGGSGALLGETAADIIRRGLYNGRNIEELSESEKDNISALAQLASGFAIALAGGNTNDIGTAVAGSKNAVENNSLAKPIIKGLEKGYASCMKNATCRNGLAQLGVNFGLTSAQIQEAMDAGNSRDPDRIKELLPEQIAWIDKQIIAKKGLAPIMFGSETWGDRLYDESSDNGNNSNHPLAGGGAIAANPGYPPNGDNNNDDDDKKDQEKDNSKADNKNSNSSNNSVKDNQTVDKLNQKQESAVKKIDNLVKNSIKDHDIEGALKDMGGNPVPKADGSGYWNHLKELQDTLNGLRNHANTLKDVNNPTAQAARQKALEAIERIESAIKGYGL</sequence>
<evidence type="ECO:0000313" key="9">
    <source>
        <dbReference type="Proteomes" id="UP001500171"/>
    </source>
</evidence>